<feature type="region of interest" description="Disordered" evidence="1">
    <location>
        <begin position="43"/>
        <end position="74"/>
    </location>
</feature>
<accession>B7QNJ8</accession>
<dbReference type="EMBL" id="ABJB010850248">
    <property type="status" value="NOT_ANNOTATED_CDS"/>
    <property type="molecule type" value="Genomic_DNA"/>
</dbReference>
<dbReference type="VEuPathDB" id="VectorBase:ISCW015099"/>
<dbReference type="HOGENOM" id="CLU_1940451_0_0_1"/>
<keyword evidence="4" id="KW-1185">Reference proteome</keyword>
<feature type="compositionally biased region" description="Basic residues" evidence="1">
    <location>
        <begin position="114"/>
        <end position="130"/>
    </location>
</feature>
<dbReference type="EnsemblMetazoa" id="ISCW015099-RA">
    <property type="protein sequence ID" value="ISCW015099-PA"/>
    <property type="gene ID" value="ISCW015099"/>
</dbReference>
<evidence type="ECO:0000256" key="1">
    <source>
        <dbReference type="SAM" id="MobiDB-lite"/>
    </source>
</evidence>
<evidence type="ECO:0000313" key="4">
    <source>
        <dbReference type="Proteomes" id="UP000001555"/>
    </source>
</evidence>
<evidence type="ECO:0000313" key="2">
    <source>
        <dbReference type="EMBL" id="EEC20420.1"/>
    </source>
</evidence>
<protein>
    <submittedName>
        <fullName evidence="2 3">Uncharacterized protein</fullName>
    </submittedName>
</protein>
<dbReference type="AlphaFoldDB" id="B7QNJ8"/>
<reference evidence="2 4" key="1">
    <citation type="submission" date="2008-03" db="EMBL/GenBank/DDBJ databases">
        <title>Annotation of Ixodes scapularis.</title>
        <authorList>
            <consortium name="Ixodes scapularis Genome Project Consortium"/>
            <person name="Caler E."/>
            <person name="Hannick L.I."/>
            <person name="Bidwell S."/>
            <person name="Joardar V."/>
            <person name="Thiagarajan M."/>
            <person name="Amedeo P."/>
            <person name="Galinsky K.J."/>
            <person name="Schobel S."/>
            <person name="Inman J."/>
            <person name="Hostetler J."/>
            <person name="Miller J."/>
            <person name="Hammond M."/>
            <person name="Megy K."/>
            <person name="Lawson D."/>
            <person name="Kodira C."/>
            <person name="Sutton G."/>
            <person name="Meyer J."/>
            <person name="Hill C.A."/>
            <person name="Birren B."/>
            <person name="Nene V."/>
            <person name="Collins F."/>
            <person name="Alarcon-Chaidez F."/>
            <person name="Wikel S."/>
            <person name="Strausberg R."/>
        </authorList>
    </citation>
    <scope>NUCLEOTIDE SEQUENCE [LARGE SCALE GENOMIC DNA]</scope>
    <source>
        <strain evidence="4">Wikel</strain>
        <strain evidence="2">Wikel colony</strain>
    </source>
</reference>
<gene>
    <name evidence="2" type="ORF">IscW_ISCW015099</name>
</gene>
<dbReference type="PaxDb" id="6945-B7QNJ8"/>
<sequence>MGPLLELTERGVHREVCAGASGAPASSGSIERLTFAPPPGVVGRLGSAQRQVDTAPEALGGPGRRRFAPRTHRGAVARGVALDGSSGDEHPARMLRSVGRKKGARAAAAEHAHTPPRRILAKRRAARSSR</sequence>
<dbReference type="EMBL" id="DS979414">
    <property type="protein sequence ID" value="EEC20420.1"/>
    <property type="molecule type" value="Genomic_DNA"/>
</dbReference>
<name>B7QNJ8_IXOSC</name>
<dbReference type="InParanoid" id="B7QNJ8"/>
<feature type="compositionally biased region" description="Basic residues" evidence="1">
    <location>
        <begin position="63"/>
        <end position="74"/>
    </location>
</feature>
<organism>
    <name type="scientific">Ixodes scapularis</name>
    <name type="common">Black-legged tick</name>
    <name type="synonym">Deer tick</name>
    <dbReference type="NCBI Taxonomy" id="6945"/>
    <lineage>
        <taxon>Eukaryota</taxon>
        <taxon>Metazoa</taxon>
        <taxon>Ecdysozoa</taxon>
        <taxon>Arthropoda</taxon>
        <taxon>Chelicerata</taxon>
        <taxon>Arachnida</taxon>
        <taxon>Acari</taxon>
        <taxon>Parasitiformes</taxon>
        <taxon>Ixodida</taxon>
        <taxon>Ixodoidea</taxon>
        <taxon>Ixodidae</taxon>
        <taxon>Ixodinae</taxon>
        <taxon>Ixodes</taxon>
    </lineage>
</organism>
<dbReference type="Proteomes" id="UP000001555">
    <property type="component" value="Unassembled WGS sequence"/>
</dbReference>
<proteinExistence type="predicted"/>
<feature type="region of interest" description="Disordered" evidence="1">
    <location>
        <begin position="97"/>
        <end position="130"/>
    </location>
</feature>
<dbReference type="VEuPathDB" id="VectorBase:ISCI015099"/>
<reference evidence="3" key="2">
    <citation type="submission" date="2020-05" db="UniProtKB">
        <authorList>
            <consortium name="EnsemblMetazoa"/>
        </authorList>
    </citation>
    <scope>IDENTIFICATION</scope>
    <source>
        <strain evidence="3">wikel</strain>
    </source>
</reference>
<evidence type="ECO:0000313" key="3">
    <source>
        <dbReference type="EnsemblMetazoa" id="ISCW015099-PA"/>
    </source>
</evidence>